<evidence type="ECO:0008006" key="2">
    <source>
        <dbReference type="Google" id="ProtNLM"/>
    </source>
</evidence>
<name>A0A024TIE2_9STRA</name>
<dbReference type="GeneID" id="20089440"/>
<feature type="non-terminal residue" evidence="1">
    <location>
        <position position="100"/>
    </location>
</feature>
<dbReference type="OrthoDB" id="78018at2759"/>
<accession>A0A024TIE2</accession>
<reference evidence="1" key="1">
    <citation type="submission" date="2013-12" db="EMBL/GenBank/DDBJ databases">
        <title>The Genome Sequence of Aphanomyces invadans NJM9701.</title>
        <authorList>
            <consortium name="The Broad Institute Genomics Platform"/>
            <person name="Russ C."/>
            <person name="Tyler B."/>
            <person name="van West P."/>
            <person name="Dieguez-Uribeondo J."/>
            <person name="Young S.K."/>
            <person name="Zeng Q."/>
            <person name="Gargeya S."/>
            <person name="Fitzgerald M."/>
            <person name="Abouelleil A."/>
            <person name="Alvarado L."/>
            <person name="Chapman S.B."/>
            <person name="Gainer-Dewar J."/>
            <person name="Goldberg J."/>
            <person name="Griggs A."/>
            <person name="Gujja S."/>
            <person name="Hansen M."/>
            <person name="Howarth C."/>
            <person name="Imamovic A."/>
            <person name="Ireland A."/>
            <person name="Larimer J."/>
            <person name="McCowan C."/>
            <person name="Murphy C."/>
            <person name="Pearson M."/>
            <person name="Poon T.W."/>
            <person name="Priest M."/>
            <person name="Roberts A."/>
            <person name="Saif S."/>
            <person name="Shea T."/>
            <person name="Sykes S."/>
            <person name="Wortman J."/>
            <person name="Nusbaum C."/>
            <person name="Birren B."/>
        </authorList>
    </citation>
    <scope>NUCLEOTIDE SEQUENCE [LARGE SCALE GENOMIC DNA]</scope>
    <source>
        <strain evidence="1">NJM9701</strain>
    </source>
</reference>
<dbReference type="VEuPathDB" id="FungiDB:H310_12390"/>
<gene>
    <name evidence="1" type="ORF">H310_12390</name>
</gene>
<protein>
    <recommendedName>
        <fullName evidence="2">Chromo domain-containing protein</fullName>
    </recommendedName>
</protein>
<proteinExistence type="predicted"/>
<dbReference type="EMBL" id="KI913989">
    <property type="protein sequence ID" value="ETV93828.1"/>
    <property type="molecule type" value="Genomic_DNA"/>
</dbReference>
<dbReference type="AlphaFoldDB" id="A0A024TIE2"/>
<sequence>MHKEVMNKNEQRVLKAMMKTDSYENCNVTEGDYVLWSRVDERSHPKLLVTWLGPYRVKEVGEFSVKIEHLITHEEREAHMSRIKMYAESSFEITEEILEH</sequence>
<dbReference type="RefSeq" id="XP_008877637.1">
    <property type="nucleotide sequence ID" value="XM_008879415.1"/>
</dbReference>
<evidence type="ECO:0000313" key="1">
    <source>
        <dbReference type="EMBL" id="ETV93828.1"/>
    </source>
</evidence>
<organism evidence="1">
    <name type="scientific">Aphanomyces invadans</name>
    <dbReference type="NCBI Taxonomy" id="157072"/>
    <lineage>
        <taxon>Eukaryota</taxon>
        <taxon>Sar</taxon>
        <taxon>Stramenopiles</taxon>
        <taxon>Oomycota</taxon>
        <taxon>Saprolegniomycetes</taxon>
        <taxon>Saprolegniales</taxon>
        <taxon>Verrucalvaceae</taxon>
        <taxon>Aphanomyces</taxon>
    </lineage>
</organism>